<reference evidence="2 3" key="1">
    <citation type="journal article" date="2019" name="Environ. Microbiol.">
        <title>An active ?-lactamase is a part of an orchestrated cell wall stress resistance network of Bacillus subtilis and related rhizosphere species.</title>
        <authorList>
            <person name="Bucher T."/>
            <person name="Keren-Paz A."/>
            <person name="Hausser J."/>
            <person name="Olender T."/>
            <person name="Cytryn E."/>
            <person name="Kolodkin-Gal I."/>
        </authorList>
    </citation>
    <scope>NUCLEOTIDE SEQUENCE [LARGE SCALE GENOMIC DNA]</scope>
    <source>
        <strain evidence="2 3">I4</strain>
    </source>
</reference>
<proteinExistence type="predicted"/>
<feature type="non-terminal residue" evidence="2">
    <location>
        <position position="101"/>
    </location>
</feature>
<dbReference type="InterPro" id="IPR011050">
    <property type="entry name" value="Pectin_lyase_fold/virulence"/>
</dbReference>
<dbReference type="InterPro" id="IPR012334">
    <property type="entry name" value="Pectin_lyas_fold"/>
</dbReference>
<name>A0A9X8ZC29_9BACI</name>
<dbReference type="Proteomes" id="UP000309170">
    <property type="component" value="Unassembled WGS sequence"/>
</dbReference>
<accession>A0A9X8ZC29</accession>
<dbReference type="EMBL" id="SZNT01000925">
    <property type="protein sequence ID" value="TKG97845.1"/>
    <property type="molecule type" value="Genomic_DNA"/>
</dbReference>
<evidence type="ECO:0000313" key="2">
    <source>
        <dbReference type="EMBL" id="TKG97845.1"/>
    </source>
</evidence>
<dbReference type="AlphaFoldDB" id="A0A9X8ZC29"/>
<sequence>MINVKTLGAIGNGVSDDSLAILQAIAQNNILYFPKGHYIINKLPQNIKIKGIVGESIKDTTIEFAKDVSIIMEDGFVLSKATIKSNSSVPNNINTRALFRS</sequence>
<organism evidence="2 3">
    <name type="scientific">Peribacillus simplex</name>
    <dbReference type="NCBI Taxonomy" id="1478"/>
    <lineage>
        <taxon>Bacteria</taxon>
        <taxon>Bacillati</taxon>
        <taxon>Bacillota</taxon>
        <taxon>Bacilli</taxon>
        <taxon>Bacillales</taxon>
        <taxon>Bacillaceae</taxon>
        <taxon>Peribacillus</taxon>
    </lineage>
</organism>
<gene>
    <name evidence="2" type="ORF">FC678_26305</name>
</gene>
<dbReference type="RefSeq" id="WP_137024831.1">
    <property type="nucleotide sequence ID" value="NZ_SZNT01000925.1"/>
</dbReference>
<feature type="domain" description="Rhamnogalacturonase A/B/Epimerase-like pectate lyase" evidence="1">
    <location>
        <begin position="2"/>
        <end position="100"/>
    </location>
</feature>
<dbReference type="Pfam" id="PF12708">
    <property type="entry name" value="Pect-lyase_RHGA_epim"/>
    <property type="match status" value="1"/>
</dbReference>
<comment type="caution">
    <text evidence="2">The sequence shown here is derived from an EMBL/GenBank/DDBJ whole genome shotgun (WGS) entry which is preliminary data.</text>
</comment>
<dbReference type="Gene3D" id="2.160.20.10">
    <property type="entry name" value="Single-stranded right-handed beta-helix, Pectin lyase-like"/>
    <property type="match status" value="1"/>
</dbReference>
<dbReference type="InterPro" id="IPR024535">
    <property type="entry name" value="RHGA/B-epi-like_pectate_lyase"/>
</dbReference>
<dbReference type="SUPFAM" id="SSF51126">
    <property type="entry name" value="Pectin lyase-like"/>
    <property type="match status" value="1"/>
</dbReference>
<evidence type="ECO:0000313" key="3">
    <source>
        <dbReference type="Proteomes" id="UP000309170"/>
    </source>
</evidence>
<protein>
    <recommendedName>
        <fullName evidence="1">Rhamnogalacturonase A/B/Epimerase-like pectate lyase domain-containing protein</fullName>
    </recommendedName>
</protein>
<evidence type="ECO:0000259" key="1">
    <source>
        <dbReference type="Pfam" id="PF12708"/>
    </source>
</evidence>